<dbReference type="PROSITE" id="PS51257">
    <property type="entry name" value="PROKAR_LIPOPROTEIN"/>
    <property type="match status" value="1"/>
</dbReference>
<sequence>MDRRAFLVALTPLVAGCFGGEPSDSDATATPTETPEPTATETPEPTATPTATATPEPEASEAAAELISTAQGQFSEAVYVYTDGVTGDLLSVTAETESFRAREVLLQLDGIQRTLVEAEAEATTEEQQQTIDAIDTMQQFLTHATDAQSWLIEGHDAITEAYTHMDDSDLDDAEDDVERVGTAADQIAEPIDAIGTETEGSSPAAAVEAIGEDEYSEKVAQLGDEAEILTTLADDAEDIRNGLTLLSRARDEIDDNRTDRAADTADRSYDVLNDAEDRLDELLDEFPERADAFESVAEDLRYLASRNADDADSIYEQYS</sequence>
<organism evidence="3 4">
    <name type="scientific">Haloplanus ruber</name>
    <dbReference type="NCBI Taxonomy" id="869892"/>
    <lineage>
        <taxon>Archaea</taxon>
        <taxon>Methanobacteriati</taxon>
        <taxon>Methanobacteriota</taxon>
        <taxon>Stenosarchaea group</taxon>
        <taxon>Halobacteria</taxon>
        <taxon>Halobacteriales</taxon>
        <taxon>Haloferacaceae</taxon>
        <taxon>Haloplanus</taxon>
    </lineage>
</organism>
<comment type="caution">
    <text evidence="3">The sequence shown here is derived from an EMBL/GenBank/DDBJ whole genome shotgun (WGS) entry which is preliminary data.</text>
</comment>
<feature type="region of interest" description="Disordered" evidence="2">
    <location>
        <begin position="16"/>
        <end position="61"/>
    </location>
</feature>
<dbReference type="EMBL" id="JBHUDL010000004">
    <property type="protein sequence ID" value="MFD1632494.1"/>
    <property type="molecule type" value="Genomic_DNA"/>
</dbReference>
<keyword evidence="1" id="KW-0175">Coiled coil</keyword>
<evidence type="ECO:0000313" key="3">
    <source>
        <dbReference type="EMBL" id="MFD1632494.1"/>
    </source>
</evidence>
<feature type="compositionally biased region" description="Low complexity" evidence="2">
    <location>
        <begin position="27"/>
        <end position="61"/>
    </location>
</feature>
<dbReference type="RefSeq" id="WP_256406211.1">
    <property type="nucleotide sequence ID" value="NZ_CP187151.1"/>
</dbReference>
<name>A0ABD6CTR0_9EURY</name>
<evidence type="ECO:0000313" key="4">
    <source>
        <dbReference type="Proteomes" id="UP001597075"/>
    </source>
</evidence>
<accession>A0ABD6CTR0</accession>
<evidence type="ECO:0000256" key="2">
    <source>
        <dbReference type="SAM" id="MobiDB-lite"/>
    </source>
</evidence>
<keyword evidence="4" id="KW-1185">Reference proteome</keyword>
<feature type="coiled-coil region" evidence="1">
    <location>
        <begin position="101"/>
        <end position="128"/>
    </location>
</feature>
<evidence type="ECO:0000256" key="1">
    <source>
        <dbReference type="SAM" id="Coils"/>
    </source>
</evidence>
<reference evidence="3 4" key="1">
    <citation type="journal article" date="2019" name="Int. J. Syst. Evol. Microbiol.">
        <title>The Global Catalogue of Microorganisms (GCM) 10K type strain sequencing project: providing services to taxonomists for standard genome sequencing and annotation.</title>
        <authorList>
            <consortium name="The Broad Institute Genomics Platform"/>
            <consortium name="The Broad Institute Genome Sequencing Center for Infectious Disease"/>
            <person name="Wu L."/>
            <person name="Ma J."/>
        </authorList>
    </citation>
    <scope>NUCLEOTIDE SEQUENCE [LARGE SCALE GENOMIC DNA]</scope>
    <source>
        <strain evidence="3 4">CGMCC 1.10594</strain>
    </source>
</reference>
<proteinExistence type="predicted"/>
<gene>
    <name evidence="3" type="ORF">ACFSBJ_01840</name>
</gene>
<dbReference type="Proteomes" id="UP001597075">
    <property type="component" value="Unassembled WGS sequence"/>
</dbReference>
<protein>
    <submittedName>
        <fullName evidence="3">Uncharacterized protein</fullName>
    </submittedName>
</protein>
<dbReference type="AlphaFoldDB" id="A0ABD6CTR0"/>